<reference evidence="2 3" key="1">
    <citation type="submission" date="2016-10" db="EMBL/GenBank/DDBJ databases">
        <title>Genome sequence of the ascomycete fungus Penicillium subrubescens.</title>
        <authorList>
            <person name="De Vries R.P."/>
            <person name="Peng M."/>
            <person name="Dilokpimol A."/>
            <person name="Hilden K."/>
            <person name="Makela M.R."/>
            <person name="Grigoriev I."/>
            <person name="Riley R."/>
            <person name="Granchi Z."/>
        </authorList>
    </citation>
    <scope>NUCLEOTIDE SEQUENCE [LARGE SCALE GENOMIC DNA]</scope>
    <source>
        <strain evidence="2 3">CBS 132785</strain>
    </source>
</reference>
<comment type="caution">
    <text evidence="2">The sequence shown here is derived from an EMBL/GenBank/DDBJ whole genome shotgun (WGS) entry which is preliminary data.</text>
</comment>
<proteinExistence type="predicted"/>
<keyword evidence="3" id="KW-1185">Reference proteome</keyword>
<keyword evidence="1" id="KW-0472">Membrane</keyword>
<dbReference type="AlphaFoldDB" id="A0A1Q5UB37"/>
<dbReference type="Proteomes" id="UP000186955">
    <property type="component" value="Unassembled WGS sequence"/>
</dbReference>
<dbReference type="EMBL" id="MNBE01000474">
    <property type="protein sequence ID" value="OKP09679.1"/>
    <property type="molecule type" value="Genomic_DNA"/>
</dbReference>
<name>A0A1Q5UB37_9EURO</name>
<keyword evidence="1" id="KW-0812">Transmembrane</keyword>
<evidence type="ECO:0000313" key="2">
    <source>
        <dbReference type="EMBL" id="OKP09679.1"/>
    </source>
</evidence>
<evidence type="ECO:0000256" key="1">
    <source>
        <dbReference type="SAM" id="Phobius"/>
    </source>
</evidence>
<accession>A0A1Q5UB37</accession>
<gene>
    <name evidence="2" type="ORF">PENSUB_4950</name>
</gene>
<dbReference type="STRING" id="1316194.A0A1Q5UB37"/>
<feature type="transmembrane region" description="Helical" evidence="1">
    <location>
        <begin position="108"/>
        <end position="132"/>
    </location>
</feature>
<organism evidence="2 3">
    <name type="scientific">Penicillium subrubescens</name>
    <dbReference type="NCBI Taxonomy" id="1316194"/>
    <lineage>
        <taxon>Eukaryota</taxon>
        <taxon>Fungi</taxon>
        <taxon>Dikarya</taxon>
        <taxon>Ascomycota</taxon>
        <taxon>Pezizomycotina</taxon>
        <taxon>Eurotiomycetes</taxon>
        <taxon>Eurotiomycetidae</taxon>
        <taxon>Eurotiales</taxon>
        <taxon>Aspergillaceae</taxon>
        <taxon>Penicillium</taxon>
    </lineage>
</organism>
<keyword evidence="1" id="KW-1133">Transmembrane helix</keyword>
<sequence length="138" mass="15347">MNAIVFVFAQMHTNPFFGGLPHRDIGSIVPSISHVLLFLNPAVTGLAYHAFIYERVLPDSVDSSSIFSLVGLAGQYMMYLILALKWITTAPIPWEKAISGSVPLPGLWFFYNLFGWIIVENTVFAGINGNLFRVARNK</sequence>
<feature type="transmembrane region" description="Helical" evidence="1">
    <location>
        <begin position="32"/>
        <end position="53"/>
    </location>
</feature>
<evidence type="ECO:0000313" key="3">
    <source>
        <dbReference type="Proteomes" id="UP000186955"/>
    </source>
</evidence>
<feature type="transmembrane region" description="Helical" evidence="1">
    <location>
        <begin position="65"/>
        <end position="88"/>
    </location>
</feature>
<protein>
    <submittedName>
        <fullName evidence="2">Uncharacterized protein</fullName>
    </submittedName>
</protein>